<feature type="transmembrane region" description="Helical" evidence="1">
    <location>
        <begin position="17"/>
        <end position="35"/>
    </location>
</feature>
<protein>
    <submittedName>
        <fullName evidence="2">Uncharacterized protein</fullName>
    </submittedName>
</protein>
<dbReference type="Proteomes" id="UP000238442">
    <property type="component" value="Chromosome"/>
</dbReference>
<dbReference type="EMBL" id="CP027062">
    <property type="protein sequence ID" value="AVI52203.1"/>
    <property type="molecule type" value="Genomic_DNA"/>
</dbReference>
<feature type="transmembrane region" description="Helical" evidence="1">
    <location>
        <begin position="50"/>
        <end position="70"/>
    </location>
</feature>
<proteinExistence type="predicted"/>
<keyword evidence="1" id="KW-0812">Transmembrane</keyword>
<gene>
    <name evidence="2" type="ORF">C5O00_13975</name>
</gene>
<reference evidence="2 3" key="1">
    <citation type="submission" date="2018-02" db="EMBL/GenBank/DDBJ databases">
        <title>Genomic analysis of the strain RR4-38 isolated from a seawater recirculating aquaculture system.</title>
        <authorList>
            <person name="Kim Y.-S."/>
            <person name="Jang Y.H."/>
            <person name="Kim K.-H."/>
        </authorList>
    </citation>
    <scope>NUCLEOTIDE SEQUENCE [LARGE SCALE GENOMIC DNA]</scope>
    <source>
        <strain evidence="2 3">RR4-38</strain>
    </source>
</reference>
<accession>A0A2S0I0S6</accession>
<keyword evidence="1" id="KW-1133">Transmembrane helix</keyword>
<evidence type="ECO:0000313" key="3">
    <source>
        <dbReference type="Proteomes" id="UP000238442"/>
    </source>
</evidence>
<sequence>MTETKAKKKGLKLSHKLLIFLGGMFIVIFAGFVYFDKIPGITKREKTTAIILYYLGIIFWIGGFVIMFYLTK</sequence>
<name>A0A2S0I0S6_9FLAO</name>
<dbReference type="RefSeq" id="WP_105217442.1">
    <property type="nucleotide sequence ID" value="NZ_CP027062.1"/>
</dbReference>
<dbReference type="KEGG" id="aue:C5O00_13975"/>
<evidence type="ECO:0000313" key="2">
    <source>
        <dbReference type="EMBL" id="AVI52203.1"/>
    </source>
</evidence>
<organism evidence="2 3">
    <name type="scientific">Pukyongia salina</name>
    <dbReference type="NCBI Taxonomy" id="2094025"/>
    <lineage>
        <taxon>Bacteria</taxon>
        <taxon>Pseudomonadati</taxon>
        <taxon>Bacteroidota</taxon>
        <taxon>Flavobacteriia</taxon>
        <taxon>Flavobacteriales</taxon>
        <taxon>Flavobacteriaceae</taxon>
        <taxon>Pukyongia</taxon>
    </lineage>
</organism>
<evidence type="ECO:0000256" key="1">
    <source>
        <dbReference type="SAM" id="Phobius"/>
    </source>
</evidence>
<keyword evidence="1" id="KW-0472">Membrane</keyword>
<keyword evidence="3" id="KW-1185">Reference proteome</keyword>
<dbReference type="AlphaFoldDB" id="A0A2S0I0S6"/>